<proteinExistence type="predicted"/>
<dbReference type="SUPFAM" id="SSF55811">
    <property type="entry name" value="Nudix"/>
    <property type="match status" value="1"/>
</dbReference>
<keyword evidence="4" id="KW-1185">Reference proteome</keyword>
<dbReference type="EMBL" id="JANDBD010000002">
    <property type="protein sequence ID" value="MCP9271638.1"/>
    <property type="molecule type" value="Genomic_DNA"/>
</dbReference>
<evidence type="ECO:0000259" key="2">
    <source>
        <dbReference type="Pfam" id="PF21906"/>
    </source>
</evidence>
<dbReference type="Pfam" id="PF21906">
    <property type="entry name" value="WHD_NrtR"/>
    <property type="match status" value="1"/>
</dbReference>
<name>A0ABT1LXL9_9MYCO</name>
<comment type="caution">
    <text evidence="3">The sequence shown here is derived from an EMBL/GenBank/DDBJ whole genome shotgun (WGS) entry which is preliminary data.</text>
</comment>
<dbReference type="InterPro" id="IPR036388">
    <property type="entry name" value="WH-like_DNA-bd_sf"/>
</dbReference>
<dbReference type="SUPFAM" id="SSF46785">
    <property type="entry name" value="Winged helix' DNA-binding domain"/>
    <property type="match status" value="1"/>
</dbReference>
<feature type="domain" description="NrtR DNA-binding winged helix" evidence="2">
    <location>
        <begin position="152"/>
        <end position="206"/>
    </location>
</feature>
<dbReference type="Pfam" id="PF00293">
    <property type="entry name" value="NUDIX"/>
    <property type="match status" value="1"/>
</dbReference>
<protein>
    <submittedName>
        <fullName evidence="3">NUDIX domain-containing protein</fullName>
    </submittedName>
</protein>
<evidence type="ECO:0000259" key="1">
    <source>
        <dbReference type="Pfam" id="PF00293"/>
    </source>
</evidence>
<dbReference type="InterPro" id="IPR000086">
    <property type="entry name" value="NUDIX_hydrolase_dom"/>
</dbReference>
<dbReference type="Gene3D" id="3.90.79.10">
    <property type="entry name" value="Nucleoside Triphosphate Pyrophosphohydrolase"/>
    <property type="match status" value="1"/>
</dbReference>
<dbReference type="CDD" id="cd18873">
    <property type="entry name" value="NUDIX_NadM_like"/>
    <property type="match status" value="1"/>
</dbReference>
<gene>
    <name evidence="3" type="ORF">NM203_05515</name>
</gene>
<dbReference type="InterPro" id="IPR015797">
    <property type="entry name" value="NUDIX_hydrolase-like_dom_sf"/>
</dbReference>
<dbReference type="PANTHER" id="PTHR43736">
    <property type="entry name" value="ADP-RIBOSE PYROPHOSPHATASE"/>
    <property type="match status" value="1"/>
</dbReference>
<feature type="domain" description="Nudix hydrolase" evidence="1">
    <location>
        <begin position="15"/>
        <end position="129"/>
    </location>
</feature>
<evidence type="ECO:0000313" key="4">
    <source>
        <dbReference type="Proteomes" id="UP001651690"/>
    </source>
</evidence>
<dbReference type="PANTHER" id="PTHR43736:SF4">
    <property type="entry name" value="SLR1690 PROTEIN"/>
    <property type="match status" value="1"/>
</dbReference>
<dbReference type="InterPro" id="IPR054105">
    <property type="entry name" value="WHD_NrtR"/>
</dbReference>
<organism evidence="3 4">
    <name type="scientific">Mycolicibacterium arenosum</name>
    <dbReference type="NCBI Taxonomy" id="2952157"/>
    <lineage>
        <taxon>Bacteria</taxon>
        <taxon>Bacillati</taxon>
        <taxon>Actinomycetota</taxon>
        <taxon>Actinomycetes</taxon>
        <taxon>Mycobacteriales</taxon>
        <taxon>Mycobacteriaceae</taxon>
        <taxon>Mycolicibacterium</taxon>
    </lineage>
</organism>
<sequence length="211" mass="23618">MQLDRYPRPSVAVDAALLTLDDSGRELQVLLVHREAGPTWALPGTFLHQGETLADAVRRALRVKTGVEGVRPRQLHVFDALDRDDRGWVLSVAHVAVVHREELAGRLAETTRLAPVAAIDPREMAWDHPEIIGRAVDDLRARYAKGADPDGLLDDTFTMLELLNAHSAVAGKRLQRDSFRRAMRDHVESVNESVTRGRGRPAELFRRKLPH</sequence>
<reference evidence="3 4" key="1">
    <citation type="submission" date="2022-06" db="EMBL/GenBank/DDBJ databases">
        <title>Mycolicibacterium sp. CAU 1645 isolated from seawater.</title>
        <authorList>
            <person name="Kim W."/>
        </authorList>
    </citation>
    <scope>NUCLEOTIDE SEQUENCE [LARGE SCALE GENOMIC DNA]</scope>
    <source>
        <strain evidence="3 4">CAU 1645</strain>
    </source>
</reference>
<dbReference type="Gene3D" id="1.10.10.10">
    <property type="entry name" value="Winged helix-like DNA-binding domain superfamily/Winged helix DNA-binding domain"/>
    <property type="match status" value="1"/>
</dbReference>
<evidence type="ECO:0000313" key="3">
    <source>
        <dbReference type="EMBL" id="MCP9271638.1"/>
    </source>
</evidence>
<dbReference type="InterPro" id="IPR036390">
    <property type="entry name" value="WH_DNA-bd_sf"/>
</dbReference>
<dbReference type="RefSeq" id="WP_255058694.1">
    <property type="nucleotide sequence ID" value="NZ_JANDBD010000002.1"/>
</dbReference>
<accession>A0ABT1LXL9</accession>
<dbReference type="Proteomes" id="UP001651690">
    <property type="component" value="Unassembled WGS sequence"/>
</dbReference>